<reference evidence="4" key="1">
    <citation type="journal article" date="2019" name="Int. J. Syst. Evol. Microbiol.">
        <title>The Global Catalogue of Microorganisms (GCM) 10K type strain sequencing project: providing services to taxonomists for standard genome sequencing and annotation.</title>
        <authorList>
            <consortium name="The Broad Institute Genomics Platform"/>
            <consortium name="The Broad Institute Genome Sequencing Center for Infectious Disease"/>
            <person name="Wu L."/>
            <person name="Ma J."/>
        </authorList>
    </citation>
    <scope>NUCLEOTIDE SEQUENCE [LARGE SCALE GENOMIC DNA]</scope>
    <source>
        <strain evidence="4">CCUG 38813</strain>
    </source>
</reference>
<keyword evidence="2" id="KW-0812">Transmembrane</keyword>
<evidence type="ECO:0000256" key="2">
    <source>
        <dbReference type="SAM" id="Phobius"/>
    </source>
</evidence>
<proteinExistence type="predicted"/>
<evidence type="ECO:0000313" key="3">
    <source>
        <dbReference type="EMBL" id="MFC5513551.1"/>
    </source>
</evidence>
<gene>
    <name evidence="3" type="ORF">ACFPOU_20845</name>
</gene>
<protein>
    <recommendedName>
        <fullName evidence="5">Prophage endopeptidase</fullName>
    </recommendedName>
</protein>
<keyword evidence="2" id="KW-1133">Transmembrane helix</keyword>
<name>A0ABW0PN42_9BURK</name>
<keyword evidence="2" id="KW-0472">Membrane</keyword>
<keyword evidence="1" id="KW-0175">Coiled coil</keyword>
<sequence length="119" mass="12624">MKVFDSSPGLTIEQPRRRWIGVALAIACATCIALGCSLFYQHTSYQSQLQKANQDLATAQANAAELQTKLTSMTGKLDAAGSTVNSCTSNLAAETSKVAAFAKQAAACEVIRQKLRLKG</sequence>
<evidence type="ECO:0000256" key="1">
    <source>
        <dbReference type="SAM" id="Coils"/>
    </source>
</evidence>
<evidence type="ECO:0000313" key="4">
    <source>
        <dbReference type="Proteomes" id="UP001596031"/>
    </source>
</evidence>
<organism evidence="3 4">
    <name type="scientific">Massilia jejuensis</name>
    <dbReference type="NCBI Taxonomy" id="648894"/>
    <lineage>
        <taxon>Bacteria</taxon>
        <taxon>Pseudomonadati</taxon>
        <taxon>Pseudomonadota</taxon>
        <taxon>Betaproteobacteria</taxon>
        <taxon>Burkholderiales</taxon>
        <taxon>Oxalobacteraceae</taxon>
        <taxon>Telluria group</taxon>
        <taxon>Massilia</taxon>
    </lineage>
</organism>
<accession>A0ABW0PN42</accession>
<feature type="transmembrane region" description="Helical" evidence="2">
    <location>
        <begin position="20"/>
        <end position="40"/>
    </location>
</feature>
<keyword evidence="4" id="KW-1185">Reference proteome</keyword>
<comment type="caution">
    <text evidence="3">The sequence shown here is derived from an EMBL/GenBank/DDBJ whole genome shotgun (WGS) entry which is preliminary data.</text>
</comment>
<feature type="coiled-coil region" evidence="1">
    <location>
        <begin position="42"/>
        <end position="76"/>
    </location>
</feature>
<dbReference type="Proteomes" id="UP001596031">
    <property type="component" value="Unassembled WGS sequence"/>
</dbReference>
<evidence type="ECO:0008006" key="5">
    <source>
        <dbReference type="Google" id="ProtNLM"/>
    </source>
</evidence>
<dbReference type="EMBL" id="JBHSMS010000073">
    <property type="protein sequence ID" value="MFC5513551.1"/>
    <property type="molecule type" value="Genomic_DNA"/>
</dbReference>
<dbReference type="RefSeq" id="WP_379725939.1">
    <property type="nucleotide sequence ID" value="NZ_JBHSMS010000073.1"/>
</dbReference>